<dbReference type="Pfam" id="PF09368">
    <property type="entry name" value="Sas10"/>
    <property type="match status" value="1"/>
</dbReference>
<feature type="compositionally biased region" description="Acidic residues" evidence="5">
    <location>
        <begin position="610"/>
        <end position="620"/>
    </location>
</feature>
<comment type="similarity">
    <text evidence="2">Belongs to the SAS10 family.</text>
</comment>
<name>A0A0L0H8V5_SPIPD</name>
<dbReference type="PANTHER" id="PTHR13237:SF8">
    <property type="entry name" value="SOMETHING ABOUT SILENCING PROTEIN 10"/>
    <property type="match status" value="1"/>
</dbReference>
<feature type="compositionally biased region" description="Basic residues" evidence="5">
    <location>
        <begin position="373"/>
        <end position="383"/>
    </location>
</feature>
<dbReference type="GO" id="GO:0000462">
    <property type="term" value="P:maturation of SSU-rRNA from tricistronic rRNA transcript (SSU-rRNA, 5.8S rRNA, LSU-rRNA)"/>
    <property type="evidence" value="ECO:0007669"/>
    <property type="project" value="TreeGrafter"/>
</dbReference>
<dbReference type="STRING" id="645134.A0A0L0H8V5"/>
<feature type="region of interest" description="Disordered" evidence="5">
    <location>
        <begin position="358"/>
        <end position="386"/>
    </location>
</feature>
<comment type="subcellular location">
    <subcellularLocation>
        <location evidence="1">Nucleus</location>
    </subcellularLocation>
</comment>
<dbReference type="OrthoDB" id="1924577at2759"/>
<keyword evidence="3" id="KW-0597">Phosphoprotein</keyword>
<feature type="compositionally biased region" description="Polar residues" evidence="5">
    <location>
        <begin position="438"/>
        <end position="447"/>
    </location>
</feature>
<dbReference type="Pfam" id="PF04000">
    <property type="entry name" value="Sas10_Utp3"/>
    <property type="match status" value="1"/>
</dbReference>
<evidence type="ECO:0000256" key="4">
    <source>
        <dbReference type="ARBA" id="ARBA00023242"/>
    </source>
</evidence>
<feature type="compositionally biased region" description="Acidic residues" evidence="5">
    <location>
        <begin position="60"/>
        <end position="89"/>
    </location>
</feature>
<dbReference type="OMA" id="EEYIRPQ"/>
<sequence>MARRKRTRVQRTEPQQDVDYRKGASADLQDLGLDSEDEFHDQREKITLDESLWRGRRGEEDEEGDEEVFGLDVGDSDEEDEEEEEDEDEQLLKKVRQSLRKGAEDSESEGEEDEEGVKNRRTRGGDDEFDDRAWGKSRKMYYDADEASDQEDAKEEEQEALRLQKLRASQIREQDFIDDFADSFLNRLSSGAGESSTAVHLDKDEQDDDLDHLAISTSLPLHLLPSTQTKVEVVSRDESKLSVEELERIAESSIPDVVQLLGEFTVRWEELRDVIGPALKWHCRPENAIRTGHKGERARQYLELKYRILVTYLTNISFYLSLRANPPPGSNIKAHPVVESLVQMQEFLSVLETKVEGRVSDDDSEGSDEEGVRRKKRRKRRQQVRGLPGLMADVESLLANGVDAIADEEQDLSAEDDAMDMAEPVDPVPSKLGKKKTQSGTQTNGSIEATEPPSKKKFKAISIPEVEFVPLSKPKKSRVKSMSNDFGESNDIDLVDLEDKLARKKSLKFHVTRVDQAIASRQARLARSAGGDEDIPYRDRNGKVIQPASERPTQETIPADLDDDQMGDMAGDFGFGLDDDLLDNIGAEGEDDEYDLGQDKTRKRRHASDEESDADEEEDPLAYYEHVKQSKKARKEQREAEVMQAKLDNTLDDSHLYDENDLGEGAKRPASYKIITNKGLTPYRKKERRNPRVMKRLRYEKAVKRLGSFKRVAVDKSSLGAYEGEKTGIKANLARSVRFAA</sequence>
<evidence type="ECO:0000256" key="3">
    <source>
        <dbReference type="ARBA" id="ARBA00022553"/>
    </source>
</evidence>
<organism evidence="7 8">
    <name type="scientific">Spizellomyces punctatus (strain DAOM BR117)</name>
    <dbReference type="NCBI Taxonomy" id="645134"/>
    <lineage>
        <taxon>Eukaryota</taxon>
        <taxon>Fungi</taxon>
        <taxon>Fungi incertae sedis</taxon>
        <taxon>Chytridiomycota</taxon>
        <taxon>Chytridiomycota incertae sedis</taxon>
        <taxon>Chytridiomycetes</taxon>
        <taxon>Spizellomycetales</taxon>
        <taxon>Spizellomycetaceae</taxon>
        <taxon>Spizellomyces</taxon>
    </lineage>
</organism>
<proteinExistence type="inferred from homology"/>
<dbReference type="AlphaFoldDB" id="A0A0L0H8V5"/>
<dbReference type="InterPro" id="IPR018972">
    <property type="entry name" value="Sas10_C_dom"/>
</dbReference>
<feature type="compositionally biased region" description="Low complexity" evidence="5">
    <location>
        <begin position="567"/>
        <end position="576"/>
    </location>
</feature>
<evidence type="ECO:0000313" key="7">
    <source>
        <dbReference type="EMBL" id="KNC97083.1"/>
    </source>
</evidence>
<evidence type="ECO:0000256" key="2">
    <source>
        <dbReference type="ARBA" id="ARBA00010979"/>
    </source>
</evidence>
<dbReference type="GeneID" id="27690692"/>
<dbReference type="InterPro" id="IPR007146">
    <property type="entry name" value="Sas10/Utp3/C1D"/>
</dbReference>
<feature type="compositionally biased region" description="Acidic residues" evidence="5">
    <location>
        <begin position="143"/>
        <end position="158"/>
    </location>
</feature>
<evidence type="ECO:0000313" key="8">
    <source>
        <dbReference type="Proteomes" id="UP000053201"/>
    </source>
</evidence>
<feature type="region of interest" description="Disordered" evidence="5">
    <location>
        <begin position="520"/>
        <end position="647"/>
    </location>
</feature>
<accession>A0A0L0H8V5</accession>
<dbReference type="FunCoup" id="A0A0L0H8V5">
    <property type="interactions" value="136"/>
</dbReference>
<protein>
    <recommendedName>
        <fullName evidence="6">Sas10 C-terminal domain-containing protein</fullName>
    </recommendedName>
</protein>
<dbReference type="PANTHER" id="PTHR13237">
    <property type="entry name" value="SOMETHING ABOUT SILENCING PROTEIN 10-RELATED"/>
    <property type="match status" value="1"/>
</dbReference>
<keyword evidence="4" id="KW-0539">Nucleus</keyword>
<keyword evidence="8" id="KW-1185">Reference proteome</keyword>
<reference evidence="7 8" key="1">
    <citation type="submission" date="2009-08" db="EMBL/GenBank/DDBJ databases">
        <title>The Genome Sequence of Spizellomyces punctatus strain DAOM BR117.</title>
        <authorList>
            <consortium name="The Broad Institute Genome Sequencing Platform"/>
            <person name="Russ C."/>
            <person name="Cuomo C."/>
            <person name="Shea T."/>
            <person name="Young S.K."/>
            <person name="Zeng Q."/>
            <person name="Koehrsen M."/>
            <person name="Haas B."/>
            <person name="Borodovsky M."/>
            <person name="Guigo R."/>
            <person name="Alvarado L."/>
            <person name="Berlin A."/>
            <person name="Bochicchio J."/>
            <person name="Borenstein D."/>
            <person name="Chapman S."/>
            <person name="Chen Z."/>
            <person name="Engels R."/>
            <person name="Freedman E."/>
            <person name="Gellesch M."/>
            <person name="Goldberg J."/>
            <person name="Griggs A."/>
            <person name="Gujja S."/>
            <person name="Heiman D."/>
            <person name="Hepburn T."/>
            <person name="Howarth C."/>
            <person name="Jen D."/>
            <person name="Larson L."/>
            <person name="Lewis B."/>
            <person name="Mehta T."/>
            <person name="Park D."/>
            <person name="Pearson M."/>
            <person name="Roberts A."/>
            <person name="Saif S."/>
            <person name="Shenoy N."/>
            <person name="Sisk P."/>
            <person name="Stolte C."/>
            <person name="Sykes S."/>
            <person name="Thomson T."/>
            <person name="Walk T."/>
            <person name="White J."/>
            <person name="Yandava C."/>
            <person name="Burger G."/>
            <person name="Gray M.W."/>
            <person name="Holland P.W.H."/>
            <person name="King N."/>
            <person name="Lang F.B.F."/>
            <person name="Roger A.J."/>
            <person name="Ruiz-Trillo I."/>
            <person name="Lander E."/>
            <person name="Nusbaum C."/>
        </authorList>
    </citation>
    <scope>NUCLEOTIDE SEQUENCE [LARGE SCALE GENOMIC DNA]</scope>
    <source>
        <strain evidence="7 8">DAOM BR117</strain>
    </source>
</reference>
<dbReference type="eggNOG" id="KOG3118">
    <property type="taxonomic scope" value="Eukaryota"/>
</dbReference>
<feature type="compositionally biased region" description="Basic and acidic residues" evidence="5">
    <location>
        <begin position="123"/>
        <end position="134"/>
    </location>
</feature>
<feature type="domain" description="Sas10 C-terminal" evidence="6">
    <location>
        <begin position="665"/>
        <end position="739"/>
    </location>
</feature>
<feature type="compositionally biased region" description="Acidic residues" evidence="5">
    <location>
        <begin position="577"/>
        <end position="596"/>
    </location>
</feature>
<evidence type="ECO:0000256" key="1">
    <source>
        <dbReference type="ARBA" id="ARBA00004123"/>
    </source>
</evidence>
<feature type="region of interest" description="Disordered" evidence="5">
    <location>
        <begin position="421"/>
        <end position="458"/>
    </location>
</feature>
<dbReference type="GO" id="GO:0032040">
    <property type="term" value="C:small-subunit processome"/>
    <property type="evidence" value="ECO:0007669"/>
    <property type="project" value="TreeGrafter"/>
</dbReference>
<dbReference type="EMBL" id="KQ257465">
    <property type="protein sequence ID" value="KNC97083.1"/>
    <property type="molecule type" value="Genomic_DNA"/>
</dbReference>
<feature type="compositionally biased region" description="Basic and acidic residues" evidence="5">
    <location>
        <begin position="40"/>
        <end position="59"/>
    </location>
</feature>
<dbReference type="Proteomes" id="UP000053201">
    <property type="component" value="Unassembled WGS sequence"/>
</dbReference>
<evidence type="ECO:0000256" key="5">
    <source>
        <dbReference type="SAM" id="MobiDB-lite"/>
    </source>
</evidence>
<feature type="compositionally biased region" description="Acidic residues" evidence="5">
    <location>
        <begin position="105"/>
        <end position="115"/>
    </location>
</feature>
<dbReference type="RefSeq" id="XP_016605123.1">
    <property type="nucleotide sequence ID" value="XM_016755645.1"/>
</dbReference>
<dbReference type="VEuPathDB" id="FungiDB:SPPG_07478"/>
<dbReference type="InParanoid" id="A0A0L0H8V5"/>
<feature type="region of interest" description="Disordered" evidence="5">
    <location>
        <begin position="1"/>
        <end position="158"/>
    </location>
</feature>
<gene>
    <name evidence="7" type="ORF">SPPG_07478</name>
</gene>
<evidence type="ECO:0000259" key="6">
    <source>
        <dbReference type="Pfam" id="PF09368"/>
    </source>
</evidence>